<dbReference type="InterPro" id="IPR001033">
    <property type="entry name" value="Alpha_catenin"/>
</dbReference>
<evidence type="ECO:0000256" key="3">
    <source>
        <dbReference type="ARBA" id="ARBA00022490"/>
    </source>
</evidence>
<dbReference type="GO" id="GO:0005737">
    <property type="term" value="C:cytoplasm"/>
    <property type="evidence" value="ECO:0007669"/>
    <property type="project" value="UniProtKB-SubCell"/>
</dbReference>
<sequence>MEGKKYNEVFSEMREKIDIGKIGVQVDKLKRTNAGDLLVKLNGRGAAAKLRAELDSKMNGMDTAIRRKETFFTITSLDPGISSLIEQHGSSGNLRSSAVARVGQAVNLAVERFVTVGETIADDYPEVRQGMYEACKEARQAGSAIEHICEVHDEEVSPDRTILVRAARCLLGAITRVLLLADIVVVKQLLFAKDKVSHSLDRLESVSNFTEFVKAFSQFGAEMVELAHLTGDRQNDLKDERRRAQMAAARQVLERSTMMLLTSSKTSLRHPECTSARENRDTVFCQMRRAMDLIHYVVKDGVLNSADSSVQSVHREGLCESDRGTAYACIQHLQYLLEHSKISMDPSCQETLPTALEAVLERTQDFTDSAYTSHEHREAILECSERLKTELDHLLGLYANVGGFEDVSNCPELDNSVQVCINSSRDLSRHLANAAIYQAQDLSSVTKQGLELVGGIRQHATMSEIDRLHHTSNAFHDSIDHILEVCKLLRNVAISDTLQVSAKFTEINLRVYGPQVITAAKCLAAVPSSKIAQENLEVFADMYQWLISDVTTMVKDVIDATQSRPEKQVYMSLPRPGKMSGNRSRILVDLASKICETDEDNARHESSGLYTQQLFVTNKSETNNFPIVSDSVNKFTTDTNENPKIASPLAEKQYEQYFHMAVDFENKENQKSPTIYETTGAEDERGPTFINNDVTISSEREKDSSSSSSSISTSSSSSSVFDNTSGDPNYSSNSSSSSSDDSSDEGPPLIWNQNLSNKRRSVKNPCPPPENKHGTTSKPLKAVRLDVAEQEKIAKTGLEMKLATTEMDAETDKWQENNSSAQLEENNDIVKRAKNMSAMAFSMYQFTKGEGELKTTQDLFTQAEYFAEEANRLYKVIRQFSYQVPKCKRSPTPQNPDTEDVNYEGNNTDTEVIIPAAANDVIPTDDGVLPKESELAQHNKRIRKESPQANLNTPFSKKHRFSGISAIEKAIDKLSAIAAQNASTDNEFDHFCRSLSVQLKTMPLDRALICQEKLQKVMMEERMYLFNLEQTRSKESTPSLYTVYSTNSETSVSTPTTTMERYEESAPYDILSEAFSTIHNYQ</sequence>
<evidence type="ECO:0000256" key="1">
    <source>
        <dbReference type="ARBA" id="ARBA00004496"/>
    </source>
</evidence>
<dbReference type="PANTHER" id="PTHR46342:SF1">
    <property type="entry name" value="ALPHA-CATULIN"/>
    <property type="match status" value="1"/>
</dbReference>
<feature type="region of interest" description="Disordered" evidence="4">
    <location>
        <begin position="677"/>
        <end position="781"/>
    </location>
</feature>
<protein>
    <recommendedName>
        <fullName evidence="7">Alpha-catulin</fullName>
    </recommendedName>
</protein>
<dbReference type="GO" id="GO:0007266">
    <property type="term" value="P:Rho protein signal transduction"/>
    <property type="evidence" value="ECO:0007669"/>
    <property type="project" value="InterPro"/>
</dbReference>
<dbReference type="AlphaFoldDB" id="A0A9N9T808"/>
<dbReference type="InterPro" id="IPR006077">
    <property type="entry name" value="Vinculin/catenin"/>
</dbReference>
<reference evidence="5" key="1">
    <citation type="submission" date="2022-01" db="EMBL/GenBank/DDBJ databases">
        <authorList>
            <person name="King R."/>
        </authorList>
    </citation>
    <scope>NUCLEOTIDE SEQUENCE</scope>
</reference>
<keyword evidence="3" id="KW-0963">Cytoplasm</keyword>
<dbReference type="OrthoDB" id="6748317at2759"/>
<dbReference type="SUPFAM" id="SSF47220">
    <property type="entry name" value="alpha-catenin/vinculin-like"/>
    <property type="match status" value="3"/>
</dbReference>
<name>A0A9N9T808_DIABA</name>
<dbReference type="PRINTS" id="PR00805">
    <property type="entry name" value="ALPHACATENIN"/>
</dbReference>
<feature type="compositionally biased region" description="Polar residues" evidence="4">
    <location>
        <begin position="720"/>
        <end position="730"/>
    </location>
</feature>
<dbReference type="Proteomes" id="UP001153709">
    <property type="component" value="Chromosome 7"/>
</dbReference>
<proteinExistence type="inferred from homology"/>
<dbReference type="GO" id="GO:0045296">
    <property type="term" value="F:cadherin binding"/>
    <property type="evidence" value="ECO:0007669"/>
    <property type="project" value="InterPro"/>
</dbReference>
<dbReference type="Pfam" id="PF01044">
    <property type="entry name" value="Vinculin"/>
    <property type="match status" value="2"/>
</dbReference>
<dbReference type="PANTHER" id="PTHR46342">
    <property type="entry name" value="ALPHA-CATULIN"/>
    <property type="match status" value="1"/>
</dbReference>
<comment type="subcellular location">
    <subcellularLocation>
        <location evidence="1">Cytoplasm</location>
    </subcellularLocation>
</comment>
<comment type="similarity">
    <text evidence="2">Belongs to the vinculin/alpha-catenin family.</text>
</comment>
<gene>
    <name evidence="5" type="ORF">DIABBA_LOCUS10697</name>
</gene>
<dbReference type="GO" id="GO:0071944">
    <property type="term" value="C:cell periphery"/>
    <property type="evidence" value="ECO:0007669"/>
    <property type="project" value="UniProtKB-ARBA"/>
</dbReference>
<dbReference type="EMBL" id="OU898282">
    <property type="protein sequence ID" value="CAG9837738.1"/>
    <property type="molecule type" value="Genomic_DNA"/>
</dbReference>
<accession>A0A9N9T808</accession>
<evidence type="ECO:0000313" key="5">
    <source>
        <dbReference type="EMBL" id="CAG9837738.1"/>
    </source>
</evidence>
<dbReference type="GO" id="GO:0051015">
    <property type="term" value="F:actin filament binding"/>
    <property type="evidence" value="ECO:0007669"/>
    <property type="project" value="InterPro"/>
</dbReference>
<evidence type="ECO:0000256" key="4">
    <source>
        <dbReference type="SAM" id="MobiDB-lite"/>
    </source>
</evidence>
<dbReference type="Gene3D" id="1.20.120.230">
    <property type="entry name" value="Alpha-catenin/vinculin-like"/>
    <property type="match status" value="4"/>
</dbReference>
<evidence type="ECO:0008006" key="7">
    <source>
        <dbReference type="Google" id="ProtNLM"/>
    </source>
</evidence>
<dbReference type="GO" id="GO:0007155">
    <property type="term" value="P:cell adhesion"/>
    <property type="evidence" value="ECO:0007669"/>
    <property type="project" value="InterPro"/>
</dbReference>
<evidence type="ECO:0000256" key="2">
    <source>
        <dbReference type="ARBA" id="ARBA00008376"/>
    </source>
</evidence>
<keyword evidence="6" id="KW-1185">Reference proteome</keyword>
<dbReference type="InterPro" id="IPR036723">
    <property type="entry name" value="Alpha-catenin/vinculin-like_sf"/>
</dbReference>
<feature type="compositionally biased region" description="Low complexity" evidence="4">
    <location>
        <begin position="705"/>
        <end position="719"/>
    </location>
</feature>
<dbReference type="InterPro" id="IPR030045">
    <property type="entry name" value="CTNNAL1"/>
</dbReference>
<feature type="compositionally biased region" description="Low complexity" evidence="4">
    <location>
        <begin position="731"/>
        <end position="740"/>
    </location>
</feature>
<organism evidence="5 6">
    <name type="scientific">Diabrotica balteata</name>
    <name type="common">Banded cucumber beetle</name>
    <dbReference type="NCBI Taxonomy" id="107213"/>
    <lineage>
        <taxon>Eukaryota</taxon>
        <taxon>Metazoa</taxon>
        <taxon>Ecdysozoa</taxon>
        <taxon>Arthropoda</taxon>
        <taxon>Hexapoda</taxon>
        <taxon>Insecta</taxon>
        <taxon>Pterygota</taxon>
        <taxon>Neoptera</taxon>
        <taxon>Endopterygota</taxon>
        <taxon>Coleoptera</taxon>
        <taxon>Polyphaga</taxon>
        <taxon>Cucujiformia</taxon>
        <taxon>Chrysomeloidea</taxon>
        <taxon>Chrysomelidae</taxon>
        <taxon>Galerucinae</taxon>
        <taxon>Diabroticina</taxon>
        <taxon>Diabroticites</taxon>
        <taxon>Diabrotica</taxon>
    </lineage>
</organism>
<evidence type="ECO:0000313" key="6">
    <source>
        <dbReference type="Proteomes" id="UP001153709"/>
    </source>
</evidence>